<dbReference type="PROSITE" id="PS50090">
    <property type="entry name" value="MYB_LIKE"/>
    <property type="match status" value="1"/>
</dbReference>
<dbReference type="AlphaFoldDB" id="A0A1B6QGP5"/>
<dbReference type="Gramene" id="KXG37096">
    <property type="protein sequence ID" value="KXG37096"/>
    <property type="gene ID" value="SORBI_3001G007100"/>
</dbReference>
<keyword evidence="4" id="KW-1185">Reference proteome</keyword>
<dbReference type="InterPro" id="IPR001005">
    <property type="entry name" value="SANT/Myb"/>
</dbReference>
<dbReference type="InParanoid" id="A0A1B6QGP5"/>
<dbReference type="EMBL" id="CM000760">
    <property type="protein sequence ID" value="KXG37096.1"/>
    <property type="molecule type" value="Genomic_DNA"/>
</dbReference>
<gene>
    <name evidence="3" type="ORF">SORBI_3001G007100</name>
</gene>
<accession>A0A1B6QGP5</accession>
<dbReference type="ExpressionAtlas" id="A0A1B6QGP5">
    <property type="expression patterns" value="baseline and differential"/>
</dbReference>
<dbReference type="Gene3D" id="1.10.10.60">
    <property type="entry name" value="Homeodomain-like"/>
    <property type="match status" value="1"/>
</dbReference>
<evidence type="ECO:0000313" key="4">
    <source>
        <dbReference type="Proteomes" id="UP000000768"/>
    </source>
</evidence>
<dbReference type="PANTHER" id="PTHR47863:SF4">
    <property type="entry name" value="RING_FYVE_PHD ZINC FINGER SUPERFAMILY PROTEIN"/>
    <property type="match status" value="1"/>
</dbReference>
<feature type="compositionally biased region" description="Polar residues" evidence="1">
    <location>
        <begin position="418"/>
        <end position="436"/>
    </location>
</feature>
<evidence type="ECO:0000313" key="3">
    <source>
        <dbReference type="EMBL" id="KXG37096.1"/>
    </source>
</evidence>
<dbReference type="eggNOG" id="ENOG502S100">
    <property type="taxonomic scope" value="Eukaryota"/>
</dbReference>
<feature type="compositionally biased region" description="Polar residues" evidence="1">
    <location>
        <begin position="188"/>
        <end position="216"/>
    </location>
</feature>
<feature type="compositionally biased region" description="Polar residues" evidence="1">
    <location>
        <begin position="485"/>
        <end position="501"/>
    </location>
</feature>
<dbReference type="PANTHER" id="PTHR47863">
    <property type="entry name" value="RING/FYVE/PHD ZINC FINGER SUPERFAMILY PROTEIN"/>
    <property type="match status" value="1"/>
</dbReference>
<feature type="compositionally biased region" description="Basic residues" evidence="1">
    <location>
        <begin position="537"/>
        <end position="547"/>
    </location>
</feature>
<sequence length="624" mass="68391">MPPPPWPSASAMATHWITDALAGDDSIEFSMLQALLRDSSEPFAGAPEAVHERLALRSLQELSSLIPAGGDAAPATARVLRVDGARSCKDVFFRLATEIEISGKFKKDLLPPYRQDIQETIRTKKITLPETLLKGVDAWITSMTPHSQSEHNGTADQSLQNSHGCVNIVKPVFPTDNAEVQQETMTNSINEGETGNLQKDSSVPTSVLHQPCTPKSRSYVPLQEDTMDAVGLGARSRKRSLIVEGNMSVGFVLASAGCDTPLQGSIIESFSQFDKHDHTATVEPKSRRQKSPNLPHCADEGADDGGSSNQSSKVSSHEGLSAHATVTPGFDRISDVLPTDASEPGHLPECITAQDTTMISQPVCRKAHLSALQHERGEKVNQDLEDVSASTRPLEEDHVHGDLTLQSPSALLSVSCNGANQGSKSGTNLQPGTATEDSMAFEEQNADKSCLEFTGANKDPEKKQHAGDKGLVWFPPVDEADQEDSLTASNQSGGKRSSPPSRNMRHSKKMLQEKESAVPSKSGKGIAKQDQHMPTSPRKRSYVRPQKRYSNPLAPNSRRKRVNWTKEEEAILREAMEKFTPQDDARIPWIQIREYGRHVFHEERLPDDLRVKWRSMKGKELAGY</sequence>
<dbReference type="Proteomes" id="UP000000768">
    <property type="component" value="Chromosome 1"/>
</dbReference>
<protein>
    <recommendedName>
        <fullName evidence="2">Myb-like domain-containing protein</fullName>
    </recommendedName>
</protein>
<organism evidence="3 4">
    <name type="scientific">Sorghum bicolor</name>
    <name type="common">Sorghum</name>
    <name type="synonym">Sorghum vulgare</name>
    <dbReference type="NCBI Taxonomy" id="4558"/>
    <lineage>
        <taxon>Eukaryota</taxon>
        <taxon>Viridiplantae</taxon>
        <taxon>Streptophyta</taxon>
        <taxon>Embryophyta</taxon>
        <taxon>Tracheophyta</taxon>
        <taxon>Spermatophyta</taxon>
        <taxon>Magnoliopsida</taxon>
        <taxon>Liliopsida</taxon>
        <taxon>Poales</taxon>
        <taxon>Poaceae</taxon>
        <taxon>PACMAD clade</taxon>
        <taxon>Panicoideae</taxon>
        <taxon>Andropogonodae</taxon>
        <taxon>Andropogoneae</taxon>
        <taxon>Sorghinae</taxon>
        <taxon>Sorghum</taxon>
    </lineage>
</organism>
<name>A0A1B6QGP5_SORBI</name>
<feature type="region of interest" description="Disordered" evidence="1">
    <location>
        <begin position="277"/>
        <end position="341"/>
    </location>
</feature>
<feature type="compositionally biased region" description="Basic and acidic residues" evidence="1">
    <location>
        <begin position="458"/>
        <end position="468"/>
    </location>
</feature>
<reference evidence="4" key="2">
    <citation type="journal article" date="2018" name="Plant J.">
        <title>The Sorghum bicolor reference genome: improved assembly, gene annotations, a transcriptome atlas, and signatures of genome organization.</title>
        <authorList>
            <person name="McCormick R.F."/>
            <person name="Truong S.K."/>
            <person name="Sreedasyam A."/>
            <person name="Jenkins J."/>
            <person name="Shu S."/>
            <person name="Sims D."/>
            <person name="Kennedy M."/>
            <person name="Amirebrahimi M."/>
            <person name="Weers B.D."/>
            <person name="McKinley B."/>
            <person name="Mattison A."/>
            <person name="Morishige D.T."/>
            <person name="Grimwood J."/>
            <person name="Schmutz J."/>
            <person name="Mullet J.E."/>
        </authorList>
    </citation>
    <scope>NUCLEOTIDE SEQUENCE [LARGE SCALE GENOMIC DNA]</scope>
    <source>
        <strain evidence="4">cv. BTx623</strain>
    </source>
</reference>
<feature type="region of interest" description="Disordered" evidence="1">
    <location>
        <begin position="188"/>
        <end position="218"/>
    </location>
</feature>
<dbReference type="OrthoDB" id="785443at2759"/>
<feature type="domain" description="Myb-like" evidence="2">
    <location>
        <begin position="556"/>
        <end position="617"/>
    </location>
</feature>
<proteinExistence type="predicted"/>
<feature type="compositionally biased region" description="Basic and acidic residues" evidence="1">
    <location>
        <begin position="277"/>
        <end position="286"/>
    </location>
</feature>
<reference evidence="3 4" key="1">
    <citation type="journal article" date="2009" name="Nature">
        <title>The Sorghum bicolor genome and the diversification of grasses.</title>
        <authorList>
            <person name="Paterson A.H."/>
            <person name="Bowers J.E."/>
            <person name="Bruggmann R."/>
            <person name="Dubchak I."/>
            <person name="Grimwood J."/>
            <person name="Gundlach H."/>
            <person name="Haberer G."/>
            <person name="Hellsten U."/>
            <person name="Mitros T."/>
            <person name="Poliakov A."/>
            <person name="Schmutz J."/>
            <person name="Spannagl M."/>
            <person name="Tang H."/>
            <person name="Wang X."/>
            <person name="Wicker T."/>
            <person name="Bharti A.K."/>
            <person name="Chapman J."/>
            <person name="Feltus F.A."/>
            <person name="Gowik U."/>
            <person name="Grigoriev I.V."/>
            <person name="Lyons E."/>
            <person name="Maher C.A."/>
            <person name="Martis M."/>
            <person name="Narechania A."/>
            <person name="Otillar R.P."/>
            <person name="Penning B.W."/>
            <person name="Salamov A.A."/>
            <person name="Wang Y."/>
            <person name="Zhang L."/>
            <person name="Carpita N.C."/>
            <person name="Freeling M."/>
            <person name="Gingle A.R."/>
            <person name="Hash C.T."/>
            <person name="Keller B."/>
            <person name="Klein P."/>
            <person name="Kresovich S."/>
            <person name="McCann M.C."/>
            <person name="Ming R."/>
            <person name="Peterson D.G."/>
            <person name="Mehboob-ur-Rahman"/>
            <person name="Ware D."/>
            <person name="Westhoff P."/>
            <person name="Mayer K.F."/>
            <person name="Messing J."/>
            <person name="Rokhsar D.S."/>
        </authorList>
    </citation>
    <scope>NUCLEOTIDE SEQUENCE [LARGE SCALE GENOMIC DNA]</scope>
    <source>
        <strain evidence="4">cv. BTx623</strain>
    </source>
</reference>
<evidence type="ECO:0000256" key="1">
    <source>
        <dbReference type="SAM" id="MobiDB-lite"/>
    </source>
</evidence>
<feature type="region of interest" description="Disordered" evidence="1">
    <location>
        <begin position="418"/>
        <end position="561"/>
    </location>
</feature>
<evidence type="ECO:0000259" key="2">
    <source>
        <dbReference type="PROSITE" id="PS50090"/>
    </source>
</evidence>